<evidence type="ECO:0000259" key="5">
    <source>
        <dbReference type="PROSITE" id="PS51078"/>
    </source>
</evidence>
<protein>
    <submittedName>
        <fullName evidence="6">IclR family transcriptional regulator</fullName>
    </submittedName>
</protein>
<dbReference type="InterPro" id="IPR005471">
    <property type="entry name" value="Tscrpt_reg_IclR_N"/>
</dbReference>
<dbReference type="AlphaFoldDB" id="A0A7C1GTK2"/>
<dbReference type="EMBL" id="DSBT01000224">
    <property type="protein sequence ID" value="HDP78080.1"/>
    <property type="molecule type" value="Genomic_DNA"/>
</dbReference>
<dbReference type="PANTHER" id="PTHR30136">
    <property type="entry name" value="HELIX-TURN-HELIX TRANSCRIPTIONAL REGULATOR, ICLR FAMILY"/>
    <property type="match status" value="1"/>
</dbReference>
<dbReference type="GO" id="GO:0003700">
    <property type="term" value="F:DNA-binding transcription factor activity"/>
    <property type="evidence" value="ECO:0007669"/>
    <property type="project" value="TreeGrafter"/>
</dbReference>
<evidence type="ECO:0000256" key="1">
    <source>
        <dbReference type="ARBA" id="ARBA00023015"/>
    </source>
</evidence>
<accession>A0A7C1GTK2</accession>
<dbReference type="InterPro" id="IPR036388">
    <property type="entry name" value="WH-like_DNA-bd_sf"/>
</dbReference>
<dbReference type="Gene3D" id="3.30.450.40">
    <property type="match status" value="1"/>
</dbReference>
<dbReference type="InterPro" id="IPR029016">
    <property type="entry name" value="GAF-like_dom_sf"/>
</dbReference>
<dbReference type="Gene3D" id="1.10.10.10">
    <property type="entry name" value="Winged helix-like DNA-binding domain superfamily/Winged helix DNA-binding domain"/>
    <property type="match status" value="1"/>
</dbReference>
<evidence type="ECO:0000259" key="4">
    <source>
        <dbReference type="PROSITE" id="PS51077"/>
    </source>
</evidence>
<proteinExistence type="predicted"/>
<feature type="domain" description="IclR-ED" evidence="5">
    <location>
        <begin position="68"/>
        <end position="250"/>
    </location>
</feature>
<dbReference type="SUPFAM" id="SSF55781">
    <property type="entry name" value="GAF domain-like"/>
    <property type="match status" value="1"/>
</dbReference>
<evidence type="ECO:0000256" key="2">
    <source>
        <dbReference type="ARBA" id="ARBA00023125"/>
    </source>
</evidence>
<dbReference type="Pfam" id="PF01614">
    <property type="entry name" value="IclR_C"/>
    <property type="match status" value="1"/>
</dbReference>
<name>A0A7C1GTK2_9BACT</name>
<keyword evidence="3" id="KW-0804">Transcription</keyword>
<keyword evidence="2" id="KW-0238">DNA-binding</keyword>
<dbReference type="Proteomes" id="UP000886198">
    <property type="component" value="Unassembled WGS sequence"/>
</dbReference>
<dbReference type="PROSITE" id="PS51078">
    <property type="entry name" value="ICLR_ED"/>
    <property type="match status" value="1"/>
</dbReference>
<reference evidence="6" key="1">
    <citation type="journal article" date="2020" name="mSystems">
        <title>Genome- and Community-Level Interaction Insights into Carbon Utilization and Element Cycling Functions of Hydrothermarchaeota in Hydrothermal Sediment.</title>
        <authorList>
            <person name="Zhou Z."/>
            <person name="Liu Y."/>
            <person name="Xu W."/>
            <person name="Pan J."/>
            <person name="Luo Z.H."/>
            <person name="Li M."/>
        </authorList>
    </citation>
    <scope>NUCLEOTIDE SEQUENCE [LARGE SCALE GENOMIC DNA]</scope>
    <source>
        <strain evidence="6">SpSt-1179</strain>
    </source>
</reference>
<dbReference type="PROSITE" id="PS51077">
    <property type="entry name" value="HTH_ICLR"/>
    <property type="match status" value="1"/>
</dbReference>
<evidence type="ECO:0000313" key="6">
    <source>
        <dbReference type="EMBL" id="HDP78080.1"/>
    </source>
</evidence>
<keyword evidence="1" id="KW-0805">Transcription regulation</keyword>
<dbReference type="SUPFAM" id="SSF46785">
    <property type="entry name" value="Winged helix' DNA-binding domain"/>
    <property type="match status" value="1"/>
</dbReference>
<dbReference type="GO" id="GO:0045892">
    <property type="term" value="P:negative regulation of DNA-templated transcription"/>
    <property type="evidence" value="ECO:0007669"/>
    <property type="project" value="TreeGrafter"/>
</dbReference>
<dbReference type="Pfam" id="PF09339">
    <property type="entry name" value="HTH_IclR"/>
    <property type="match status" value="1"/>
</dbReference>
<evidence type="ECO:0000256" key="3">
    <source>
        <dbReference type="ARBA" id="ARBA00023163"/>
    </source>
</evidence>
<dbReference type="InterPro" id="IPR014757">
    <property type="entry name" value="Tscrpt_reg_IclR_C"/>
</dbReference>
<dbReference type="GO" id="GO:0003677">
    <property type="term" value="F:DNA binding"/>
    <property type="evidence" value="ECO:0007669"/>
    <property type="project" value="UniProtKB-KW"/>
</dbReference>
<feature type="domain" description="HTH iclR-type" evidence="4">
    <location>
        <begin position="6"/>
        <end position="67"/>
    </location>
</feature>
<gene>
    <name evidence="6" type="ORF">ENN47_07845</name>
</gene>
<organism evidence="6">
    <name type="scientific">Mesotoga infera</name>
    <dbReference type="NCBI Taxonomy" id="1236046"/>
    <lineage>
        <taxon>Bacteria</taxon>
        <taxon>Thermotogati</taxon>
        <taxon>Thermotogota</taxon>
        <taxon>Thermotogae</taxon>
        <taxon>Kosmotogales</taxon>
        <taxon>Kosmotogaceae</taxon>
        <taxon>Mesotoga</taxon>
    </lineage>
</organism>
<sequence length="256" mass="28608">MKDYQNKSLEKALSILDCFSREKRELSATEIAKMLGLNLSSIYPLLATLSRFDYITRKENGKYSLGISLVVKGNLVISSLSLIEVARGPLQDLAHEYQGNTHLAILNNYKALIVDRALASDRVFINSIIGYEIPLYCTSLGRALLSQMNDEEITNYLSSEELRKFTPSTLTDPEKLLQEAKNARLRGYVVLDEEFTPGEVCFAAPVFDSQGKAIASVNLALSKLRKLKEHERYGLRIRQTAMQISSYLGYTGPVTG</sequence>
<dbReference type="InterPro" id="IPR036390">
    <property type="entry name" value="WH_DNA-bd_sf"/>
</dbReference>
<dbReference type="PANTHER" id="PTHR30136:SF35">
    <property type="entry name" value="HTH-TYPE TRANSCRIPTIONAL REGULATOR RV1719"/>
    <property type="match status" value="1"/>
</dbReference>
<comment type="caution">
    <text evidence="6">The sequence shown here is derived from an EMBL/GenBank/DDBJ whole genome shotgun (WGS) entry which is preliminary data.</text>
</comment>
<dbReference type="InterPro" id="IPR050707">
    <property type="entry name" value="HTH_MetabolicPath_Reg"/>
</dbReference>
<dbReference type="SMART" id="SM00346">
    <property type="entry name" value="HTH_ICLR"/>
    <property type="match status" value="1"/>
</dbReference>